<dbReference type="RefSeq" id="XP_026191300.1">
    <property type="nucleotide sequence ID" value="XM_026335515.1"/>
</dbReference>
<evidence type="ECO:0000256" key="1">
    <source>
        <dbReference type="SAM" id="MobiDB-lite"/>
    </source>
</evidence>
<dbReference type="SUPFAM" id="SSF49899">
    <property type="entry name" value="Concanavalin A-like lectins/glucanases"/>
    <property type="match status" value="1"/>
</dbReference>
<dbReference type="Pfam" id="PF00622">
    <property type="entry name" value="SPRY"/>
    <property type="match status" value="1"/>
</dbReference>
<dbReference type="InterPro" id="IPR043136">
    <property type="entry name" value="B30.2/SPRY_sf"/>
</dbReference>
<dbReference type="GeneID" id="34622014"/>
<feature type="domain" description="SPRY" evidence="2">
    <location>
        <begin position="171"/>
        <end position="253"/>
    </location>
</feature>
<gene>
    <name evidence="4" type="primary">LOC34622014</name>
</gene>
<proteinExistence type="predicted"/>
<sequence>MDRGPSQWRLQLPPNLQKECTEASEESSAIPARARRRWSSVMGVRPPVVQMVDGLPLNLRGPSSQIEDRGLGTSERPTRAPLGDAKLCEIEVLQAGCCTVRFDTMRQLVDQLNEKGLLQKYARLSPALPLAEKKQPEASCQAVLIEASPIVDSIPKILAYSWCAAAQSEVYCEVELLSFVPFKSYVSIGVATAPYPQNHLPGLLPGSCALLSTGQVCVGSQHSAADGQVLMEGDVIGCLFCRRSGKILFFLNGIPEWEVRCPDILLPESAAELSPRGDLRTRNFGGAAQGDLTTDTGSIDMYITLGVLGKGELEINFGGKAFNLTGEITKVSKGAVQSTAPIAARAFGYRLAKFHVMLDELKLFYACFNPPMVPKAKGMEFNAELKEAHGKDLTDVRQQARDINKRKLVNFFRQHDIQRLSQVDRIFEDFDGDSWRLNEFLRKNYGVDMTNCSVRRKQSVEAMLVDYFKLMKRRQDSLKLEMQDNEALGNMRGQDSDIHAEAAAAGFGSSAASDSQAALFRAVADQALFKPAMVDTFLRERYKSGINILLKVNFHCRDASLSHNPALFAVPSLASPPKS</sequence>
<dbReference type="InterPro" id="IPR003877">
    <property type="entry name" value="SPRY_dom"/>
</dbReference>
<evidence type="ECO:0000313" key="3">
    <source>
        <dbReference type="Proteomes" id="UP000515125"/>
    </source>
</evidence>
<evidence type="ECO:0000313" key="4">
    <source>
        <dbReference type="RefSeq" id="XP_026191300.1"/>
    </source>
</evidence>
<dbReference type="AlphaFoldDB" id="A0A6P6RVZ4"/>
<protein>
    <submittedName>
        <fullName evidence="4">Uncharacterized protein LOC34622014</fullName>
    </submittedName>
</protein>
<dbReference type="InterPro" id="IPR013320">
    <property type="entry name" value="ConA-like_dom_sf"/>
</dbReference>
<organism evidence="3 4">
    <name type="scientific">Cyclospora cayetanensis</name>
    <dbReference type="NCBI Taxonomy" id="88456"/>
    <lineage>
        <taxon>Eukaryota</taxon>
        <taxon>Sar</taxon>
        <taxon>Alveolata</taxon>
        <taxon>Apicomplexa</taxon>
        <taxon>Conoidasida</taxon>
        <taxon>Coccidia</taxon>
        <taxon>Eucoccidiorida</taxon>
        <taxon>Eimeriorina</taxon>
        <taxon>Eimeriidae</taxon>
        <taxon>Cyclospora</taxon>
    </lineage>
</organism>
<accession>A0A6P6RVZ4</accession>
<dbReference type="OrthoDB" id="258495at2759"/>
<evidence type="ECO:0000259" key="2">
    <source>
        <dbReference type="Pfam" id="PF00622"/>
    </source>
</evidence>
<name>A0A6P6RVZ4_9EIME</name>
<reference evidence="4" key="1">
    <citation type="submission" date="2025-08" db="UniProtKB">
        <authorList>
            <consortium name="RefSeq"/>
        </authorList>
    </citation>
    <scope>IDENTIFICATION</scope>
</reference>
<keyword evidence="3" id="KW-1185">Reference proteome</keyword>
<dbReference type="Proteomes" id="UP000515125">
    <property type="component" value="Unplaced"/>
</dbReference>
<feature type="region of interest" description="Disordered" evidence="1">
    <location>
        <begin position="59"/>
        <end position="78"/>
    </location>
</feature>
<dbReference type="Gene3D" id="2.60.120.920">
    <property type="match status" value="1"/>
</dbReference>